<proteinExistence type="predicted"/>
<organism evidence="1">
    <name type="scientific">Arion vulgaris</name>
    <dbReference type="NCBI Taxonomy" id="1028688"/>
    <lineage>
        <taxon>Eukaryota</taxon>
        <taxon>Metazoa</taxon>
        <taxon>Spiralia</taxon>
        <taxon>Lophotrochozoa</taxon>
        <taxon>Mollusca</taxon>
        <taxon>Gastropoda</taxon>
        <taxon>Heterobranchia</taxon>
        <taxon>Euthyneura</taxon>
        <taxon>Panpulmonata</taxon>
        <taxon>Eupulmonata</taxon>
        <taxon>Stylommatophora</taxon>
        <taxon>Helicina</taxon>
        <taxon>Arionoidea</taxon>
        <taxon>Arionidae</taxon>
        <taxon>Arion</taxon>
    </lineage>
</organism>
<accession>A0A0B6ZCB0</accession>
<evidence type="ECO:0000313" key="1">
    <source>
        <dbReference type="EMBL" id="CEK66077.1"/>
    </source>
</evidence>
<sequence>MKHSIRQALYSGTSSTWLRDPTKNMQEIPRSSINFILKSPFQYRYICICAARNCQEVLENVACCIKMLP</sequence>
<protein>
    <submittedName>
        <fullName evidence="1">Uncharacterized protein</fullName>
    </submittedName>
</protein>
<gene>
    <name evidence="1" type="primary">ORF57234</name>
</gene>
<dbReference type="EMBL" id="HACG01019212">
    <property type="protein sequence ID" value="CEK66077.1"/>
    <property type="molecule type" value="Transcribed_RNA"/>
</dbReference>
<reference evidence="1" key="1">
    <citation type="submission" date="2014-12" db="EMBL/GenBank/DDBJ databases">
        <title>Insight into the proteome of Arion vulgaris.</title>
        <authorList>
            <person name="Aradska J."/>
            <person name="Bulat T."/>
            <person name="Smidak R."/>
            <person name="Sarate P."/>
            <person name="Gangsoo J."/>
            <person name="Sialana F."/>
            <person name="Bilban M."/>
            <person name="Lubec G."/>
        </authorList>
    </citation>
    <scope>NUCLEOTIDE SEQUENCE</scope>
    <source>
        <tissue evidence="1">Skin</tissue>
    </source>
</reference>
<dbReference type="AlphaFoldDB" id="A0A0B6ZCB0"/>
<name>A0A0B6ZCB0_9EUPU</name>